<dbReference type="Proteomes" id="UP000068167">
    <property type="component" value="Chromosome"/>
</dbReference>
<protein>
    <recommendedName>
        <fullName evidence="3">SRPBCC family protein</fullName>
    </recommendedName>
</protein>
<gene>
    <name evidence="1" type="ORF">VL20_1362</name>
</gene>
<sequence length="187" mass="20962">MLEESTSVYGVGYVKIEDYLDYFCGGRSVILNFSLRIVAAKGRLFCKFSLYKTYRVVSTAPVDVLWQKLINVADVSWHPLIAKADVPLGLIAKPGLIYQAVTRLTPIPIRVFVENVRPGELLSLRVLAIPGMEQKMTYQVESTLCGSYISYSVTLRGWLSPFIWWLSRPYLAKVAAQLAHAAEELTA</sequence>
<proteinExistence type="predicted"/>
<dbReference type="PATRIC" id="fig|1638788.3.peg.1365"/>
<name>A0A0K1RXL8_9CHRO</name>
<evidence type="ECO:0008006" key="3">
    <source>
        <dbReference type="Google" id="ProtNLM"/>
    </source>
</evidence>
<dbReference type="KEGG" id="mpk:VL20_1362"/>
<organism evidence="1 2">
    <name type="scientific">Microcystis panniformis FACHB-1757</name>
    <dbReference type="NCBI Taxonomy" id="1638788"/>
    <lineage>
        <taxon>Bacteria</taxon>
        <taxon>Bacillati</taxon>
        <taxon>Cyanobacteriota</taxon>
        <taxon>Cyanophyceae</taxon>
        <taxon>Oscillatoriophycideae</taxon>
        <taxon>Chroococcales</taxon>
        <taxon>Microcystaceae</taxon>
        <taxon>Microcystis</taxon>
    </lineage>
</organism>
<reference evidence="1 2" key="1">
    <citation type="journal article" date="2016" name="Stand. Genomic Sci.">
        <title>Complete genome sequence and genomic characterization of Microcystis panniformis FACHB 1757 by third-generation sequencing.</title>
        <authorList>
            <person name="Zhang J.Y."/>
            <person name="Guan R."/>
            <person name="Zhang H.J."/>
            <person name="Li H."/>
            <person name="Xiao P."/>
            <person name="Yu G.L."/>
            <person name="Du L."/>
            <person name="Cao D.M."/>
            <person name="Zhu B.C."/>
            <person name="Li R.H."/>
            <person name="Lu Z.H."/>
        </authorList>
    </citation>
    <scope>NUCLEOTIDE SEQUENCE [LARGE SCALE GENOMIC DNA]</scope>
    <source>
        <strain evidence="1 2">FACHB-1757</strain>
    </source>
</reference>
<accession>A0A0K1RXL8</accession>
<keyword evidence="2" id="KW-1185">Reference proteome</keyword>
<evidence type="ECO:0000313" key="2">
    <source>
        <dbReference type="Proteomes" id="UP000068167"/>
    </source>
</evidence>
<dbReference type="AlphaFoldDB" id="A0A0K1RXL8"/>
<evidence type="ECO:0000313" key="1">
    <source>
        <dbReference type="EMBL" id="AKV66533.1"/>
    </source>
</evidence>
<dbReference type="SUPFAM" id="SSF55961">
    <property type="entry name" value="Bet v1-like"/>
    <property type="match status" value="1"/>
</dbReference>
<dbReference type="EMBL" id="CP011339">
    <property type="protein sequence ID" value="AKV66533.1"/>
    <property type="molecule type" value="Genomic_DNA"/>
</dbReference>